<dbReference type="PANTHER" id="PTHR39475">
    <property type="entry name" value="CONIDIATION-SPECIFIC PROTEIN 6"/>
    <property type="match status" value="1"/>
</dbReference>
<reference evidence="2 3" key="1">
    <citation type="submission" date="2014-04" db="EMBL/GenBank/DDBJ databases">
        <authorList>
            <consortium name="DOE Joint Genome Institute"/>
            <person name="Kuo A."/>
            <person name="Girlanda M."/>
            <person name="Perotto S."/>
            <person name="Kohler A."/>
            <person name="Nagy L.G."/>
            <person name="Floudas D."/>
            <person name="Copeland A."/>
            <person name="Barry K.W."/>
            <person name="Cichocki N."/>
            <person name="Veneault-Fourrey C."/>
            <person name="LaButti K."/>
            <person name="Lindquist E.A."/>
            <person name="Lipzen A."/>
            <person name="Lundell T."/>
            <person name="Morin E."/>
            <person name="Murat C."/>
            <person name="Sun H."/>
            <person name="Tunlid A."/>
            <person name="Henrissat B."/>
            <person name="Grigoriev I.V."/>
            <person name="Hibbett D.S."/>
            <person name="Martin F."/>
            <person name="Nordberg H.P."/>
            <person name="Cantor M.N."/>
            <person name="Hua S.X."/>
        </authorList>
    </citation>
    <scope>NUCLEOTIDE SEQUENCE [LARGE SCALE GENOMIC DNA]</scope>
    <source>
        <strain evidence="2 3">MUT 4182</strain>
    </source>
</reference>
<feature type="region of interest" description="Disordered" evidence="1">
    <location>
        <begin position="19"/>
        <end position="107"/>
    </location>
</feature>
<proteinExistence type="predicted"/>
<dbReference type="PANTHER" id="PTHR39475:SF1">
    <property type="entry name" value="CONIDIATION-SPECIFIC PROTEIN 6"/>
    <property type="match status" value="1"/>
</dbReference>
<keyword evidence="3" id="KW-1185">Reference proteome</keyword>
<reference evidence="3" key="2">
    <citation type="submission" date="2015-01" db="EMBL/GenBank/DDBJ databases">
        <title>Evolutionary Origins and Diversification of the Mycorrhizal Mutualists.</title>
        <authorList>
            <consortium name="DOE Joint Genome Institute"/>
            <consortium name="Mycorrhizal Genomics Consortium"/>
            <person name="Kohler A."/>
            <person name="Kuo A."/>
            <person name="Nagy L.G."/>
            <person name="Floudas D."/>
            <person name="Copeland A."/>
            <person name="Barry K.W."/>
            <person name="Cichocki N."/>
            <person name="Veneault-Fourrey C."/>
            <person name="LaButti K."/>
            <person name="Lindquist E.A."/>
            <person name="Lipzen A."/>
            <person name="Lundell T."/>
            <person name="Morin E."/>
            <person name="Murat C."/>
            <person name="Riley R."/>
            <person name="Ohm R."/>
            <person name="Sun H."/>
            <person name="Tunlid A."/>
            <person name="Henrissat B."/>
            <person name="Grigoriev I.V."/>
            <person name="Hibbett D.S."/>
            <person name="Martin F."/>
        </authorList>
    </citation>
    <scope>NUCLEOTIDE SEQUENCE [LARGE SCALE GENOMIC DNA]</scope>
    <source>
        <strain evidence="3">MUT 4182</strain>
    </source>
</reference>
<dbReference type="EMBL" id="KN823063">
    <property type="protein sequence ID" value="KIO24333.1"/>
    <property type="molecule type" value="Genomic_DNA"/>
</dbReference>
<evidence type="ECO:0000256" key="1">
    <source>
        <dbReference type="SAM" id="MobiDB-lite"/>
    </source>
</evidence>
<dbReference type="HOGENOM" id="CLU_135765_2_0_1"/>
<protein>
    <submittedName>
        <fullName evidence="2">Uncharacterized protein</fullName>
    </submittedName>
</protein>
<evidence type="ECO:0000313" key="2">
    <source>
        <dbReference type="EMBL" id="KIO24333.1"/>
    </source>
</evidence>
<dbReference type="OrthoDB" id="3237483at2759"/>
<name>A0A0C3KSE0_9AGAM</name>
<dbReference type="Proteomes" id="UP000054248">
    <property type="component" value="Unassembled WGS sequence"/>
</dbReference>
<gene>
    <name evidence="2" type="ORF">M407DRAFT_244491</name>
</gene>
<feature type="compositionally biased region" description="Basic and acidic residues" evidence="1">
    <location>
        <begin position="33"/>
        <end position="55"/>
    </location>
</feature>
<feature type="compositionally biased region" description="Basic and acidic residues" evidence="1">
    <location>
        <begin position="78"/>
        <end position="95"/>
    </location>
</feature>
<dbReference type="AlphaFoldDB" id="A0A0C3KSE0"/>
<sequence>MSATNALANADQRTIEELENKLDLDRYTNAPENAHKTDDSKDSQNLRDRAAKAVTEEMAADLADAKEKAKPPTAAAKDQGHKPSRGAEIDEQIQKEEEEALKNKGKI</sequence>
<accession>A0A0C3KSE0</accession>
<organism evidence="2 3">
    <name type="scientific">Tulasnella calospora MUT 4182</name>
    <dbReference type="NCBI Taxonomy" id="1051891"/>
    <lineage>
        <taxon>Eukaryota</taxon>
        <taxon>Fungi</taxon>
        <taxon>Dikarya</taxon>
        <taxon>Basidiomycota</taxon>
        <taxon>Agaricomycotina</taxon>
        <taxon>Agaricomycetes</taxon>
        <taxon>Cantharellales</taxon>
        <taxon>Tulasnellaceae</taxon>
        <taxon>Tulasnella</taxon>
    </lineage>
</organism>
<evidence type="ECO:0000313" key="3">
    <source>
        <dbReference type="Proteomes" id="UP000054248"/>
    </source>
</evidence>